<organism evidence="2 3">
    <name type="scientific">Dioscorea cayennensis subsp. rotundata</name>
    <name type="common">White Guinea yam</name>
    <name type="synonym">Dioscorea rotundata</name>
    <dbReference type="NCBI Taxonomy" id="55577"/>
    <lineage>
        <taxon>Eukaryota</taxon>
        <taxon>Viridiplantae</taxon>
        <taxon>Streptophyta</taxon>
        <taxon>Embryophyta</taxon>
        <taxon>Tracheophyta</taxon>
        <taxon>Spermatophyta</taxon>
        <taxon>Magnoliopsida</taxon>
        <taxon>Liliopsida</taxon>
        <taxon>Dioscoreales</taxon>
        <taxon>Dioscoreaceae</taxon>
        <taxon>Dioscorea</taxon>
    </lineage>
</organism>
<dbReference type="SUPFAM" id="SSF53098">
    <property type="entry name" value="Ribonuclease H-like"/>
    <property type="match status" value="1"/>
</dbReference>
<dbReference type="GO" id="GO:0003676">
    <property type="term" value="F:nucleic acid binding"/>
    <property type="evidence" value="ECO:0007669"/>
    <property type="project" value="InterPro"/>
</dbReference>
<feature type="domain" description="RNase H type-1" evidence="1">
    <location>
        <begin position="23"/>
        <end position="110"/>
    </location>
</feature>
<dbReference type="InterPro" id="IPR002156">
    <property type="entry name" value="RNaseH_domain"/>
</dbReference>
<dbReference type="RefSeq" id="XP_039119348.1">
    <property type="nucleotide sequence ID" value="XM_039263414.1"/>
</dbReference>
<dbReference type="AlphaFoldDB" id="A0AB40AWF3"/>
<keyword evidence="2" id="KW-1185">Reference proteome</keyword>
<gene>
    <name evidence="3" type="primary">LOC120255621</name>
</gene>
<evidence type="ECO:0000313" key="2">
    <source>
        <dbReference type="Proteomes" id="UP001515500"/>
    </source>
</evidence>
<dbReference type="Proteomes" id="UP001515500">
    <property type="component" value="Unplaced"/>
</dbReference>
<proteinExistence type="predicted"/>
<dbReference type="InterPro" id="IPR012337">
    <property type="entry name" value="RNaseH-like_sf"/>
</dbReference>
<protein>
    <submittedName>
        <fullName evidence="3">Uncharacterized protein LOC120255621 isoform X1</fullName>
    </submittedName>
</protein>
<dbReference type="InterPro" id="IPR036397">
    <property type="entry name" value="RNaseH_sf"/>
</dbReference>
<sequence>MPGVLPWSTPSCLRPLTDRSAGNICNSPLFAEIAALTFALKECLKMKWKPMQIYTDCLNILKLISNPQGPTAWRLIDEACLLLRLLNSLQNPRIDLIDHEDNLIADHIANPAR</sequence>
<dbReference type="GO" id="GO:0004523">
    <property type="term" value="F:RNA-DNA hybrid ribonuclease activity"/>
    <property type="evidence" value="ECO:0007669"/>
    <property type="project" value="InterPro"/>
</dbReference>
<evidence type="ECO:0000313" key="3">
    <source>
        <dbReference type="RefSeq" id="XP_039119348.1"/>
    </source>
</evidence>
<dbReference type="GeneID" id="120255621"/>
<evidence type="ECO:0000259" key="1">
    <source>
        <dbReference type="Pfam" id="PF13456"/>
    </source>
</evidence>
<dbReference type="Pfam" id="PF13456">
    <property type="entry name" value="RVT_3"/>
    <property type="match status" value="1"/>
</dbReference>
<dbReference type="Gene3D" id="3.30.420.10">
    <property type="entry name" value="Ribonuclease H-like superfamily/Ribonuclease H"/>
    <property type="match status" value="1"/>
</dbReference>
<reference evidence="3" key="1">
    <citation type="submission" date="2025-08" db="UniProtKB">
        <authorList>
            <consortium name="RefSeq"/>
        </authorList>
    </citation>
    <scope>IDENTIFICATION</scope>
</reference>
<accession>A0AB40AWF3</accession>
<name>A0AB40AWF3_DIOCR</name>